<feature type="non-terminal residue" evidence="2">
    <location>
        <position position="95"/>
    </location>
</feature>
<feature type="non-terminal residue" evidence="2">
    <location>
        <position position="1"/>
    </location>
</feature>
<evidence type="ECO:0000256" key="1">
    <source>
        <dbReference type="SAM" id="Phobius"/>
    </source>
</evidence>
<proteinExistence type="predicted"/>
<keyword evidence="1" id="KW-0472">Membrane</keyword>
<feature type="transmembrane region" description="Helical" evidence="1">
    <location>
        <begin position="20"/>
        <end position="43"/>
    </location>
</feature>
<name>A0A382IP52_9ZZZZ</name>
<evidence type="ECO:0000313" key="2">
    <source>
        <dbReference type="EMBL" id="SVC00653.1"/>
    </source>
</evidence>
<dbReference type="AlphaFoldDB" id="A0A382IP52"/>
<keyword evidence="1" id="KW-0812">Transmembrane</keyword>
<gene>
    <name evidence="2" type="ORF">METZ01_LOCUS253507</name>
</gene>
<protein>
    <submittedName>
        <fullName evidence="2">Uncharacterized protein</fullName>
    </submittedName>
</protein>
<organism evidence="2">
    <name type="scientific">marine metagenome</name>
    <dbReference type="NCBI Taxonomy" id="408172"/>
    <lineage>
        <taxon>unclassified sequences</taxon>
        <taxon>metagenomes</taxon>
        <taxon>ecological metagenomes</taxon>
    </lineage>
</organism>
<dbReference type="SUPFAM" id="SSF52540">
    <property type="entry name" value="P-loop containing nucleoside triphosphate hydrolases"/>
    <property type="match status" value="1"/>
</dbReference>
<dbReference type="EMBL" id="UINC01068211">
    <property type="protein sequence ID" value="SVC00653.1"/>
    <property type="molecule type" value="Genomic_DNA"/>
</dbReference>
<sequence length="95" mass="10001">VSHSLYYQEDYVCGGFVPTIYIAGSSSGSGATAVATGIATLLMKYGQKVTVAKALRVDSSTSQDSDTAFHQEIFPNNVAPDGWPFVLKQLPAIGS</sequence>
<accession>A0A382IP52</accession>
<keyword evidence="1" id="KW-1133">Transmembrane helix</keyword>
<dbReference type="InterPro" id="IPR027417">
    <property type="entry name" value="P-loop_NTPase"/>
</dbReference>
<reference evidence="2" key="1">
    <citation type="submission" date="2018-05" db="EMBL/GenBank/DDBJ databases">
        <authorList>
            <person name="Lanie J.A."/>
            <person name="Ng W.-L."/>
            <person name="Kazmierczak K.M."/>
            <person name="Andrzejewski T.M."/>
            <person name="Davidsen T.M."/>
            <person name="Wayne K.J."/>
            <person name="Tettelin H."/>
            <person name="Glass J.I."/>
            <person name="Rusch D."/>
            <person name="Podicherti R."/>
            <person name="Tsui H.-C.T."/>
            <person name="Winkler M.E."/>
        </authorList>
    </citation>
    <scope>NUCLEOTIDE SEQUENCE</scope>
</reference>